<dbReference type="Pfam" id="PF20256">
    <property type="entry name" value="MoCoBD_2"/>
    <property type="match status" value="1"/>
</dbReference>
<keyword evidence="1" id="KW-0472">Membrane</keyword>
<dbReference type="EMBL" id="FQZA01000026">
    <property type="protein sequence ID" value="SHJ81569.1"/>
    <property type="molecule type" value="Genomic_DNA"/>
</dbReference>
<dbReference type="PIRSF" id="PIRSF036389">
    <property type="entry name" value="IOR_B"/>
    <property type="match status" value="1"/>
</dbReference>
<reference evidence="3 4" key="1">
    <citation type="submission" date="2016-11" db="EMBL/GenBank/DDBJ databases">
        <authorList>
            <person name="Jaros S."/>
            <person name="Januszkiewicz K."/>
            <person name="Wedrychowicz H."/>
        </authorList>
    </citation>
    <scope>NUCLEOTIDE SEQUENCE [LARGE SCALE GENOMIC DNA]</scope>
    <source>
        <strain evidence="3 4">DSM 26892</strain>
    </source>
</reference>
<dbReference type="Gene3D" id="3.90.1170.50">
    <property type="entry name" value="Aldehyde oxidase/xanthine dehydrogenase, a/b hammerhead"/>
    <property type="match status" value="1"/>
</dbReference>
<dbReference type="Gene3D" id="3.30.365.10">
    <property type="entry name" value="Aldehyde oxidase/xanthine dehydrogenase, molybdopterin binding domain"/>
    <property type="match status" value="4"/>
</dbReference>
<evidence type="ECO:0000313" key="4">
    <source>
        <dbReference type="Proteomes" id="UP000184040"/>
    </source>
</evidence>
<evidence type="ECO:0000313" key="3">
    <source>
        <dbReference type="EMBL" id="SHJ81569.1"/>
    </source>
</evidence>
<keyword evidence="1" id="KW-0812">Transmembrane</keyword>
<feature type="domain" description="Aldehyde oxidase/xanthine dehydrogenase a/b hammerhead" evidence="2">
    <location>
        <begin position="240"/>
        <end position="317"/>
    </location>
</feature>
<feature type="transmembrane region" description="Helical" evidence="1">
    <location>
        <begin position="12"/>
        <end position="30"/>
    </location>
</feature>
<dbReference type="Proteomes" id="UP000184040">
    <property type="component" value="Unassembled WGS sequence"/>
</dbReference>
<dbReference type="InterPro" id="IPR012368">
    <property type="entry name" value="OxRdtase_Mopterin-bd_su_IorB"/>
</dbReference>
<gene>
    <name evidence="3" type="ORF">SAMN04488012_1263</name>
</gene>
<dbReference type="GO" id="GO:0016491">
    <property type="term" value="F:oxidoreductase activity"/>
    <property type="evidence" value="ECO:0007669"/>
    <property type="project" value="InterPro"/>
</dbReference>
<dbReference type="PANTHER" id="PTHR47495:SF1">
    <property type="entry name" value="BLL3820 PROTEIN"/>
    <property type="match status" value="1"/>
</dbReference>
<dbReference type="InterPro" id="IPR046867">
    <property type="entry name" value="AldOxase/xan_DH_MoCoBD2"/>
</dbReference>
<dbReference type="Pfam" id="PF02738">
    <property type="entry name" value="MoCoBD_1"/>
    <property type="match status" value="1"/>
</dbReference>
<dbReference type="STRING" id="313368.SAMN04488012_1263"/>
<accession>A0A1M6MDQ7</accession>
<dbReference type="SMART" id="SM01008">
    <property type="entry name" value="Ald_Xan_dh_C"/>
    <property type="match status" value="1"/>
</dbReference>
<protein>
    <submittedName>
        <fullName evidence="3">Isoquinoline 1-oxidoreductase, beta subunit</fullName>
    </submittedName>
</protein>
<organism evidence="3 4">
    <name type="scientific">Palleronia salina</name>
    <dbReference type="NCBI Taxonomy" id="313368"/>
    <lineage>
        <taxon>Bacteria</taxon>
        <taxon>Pseudomonadati</taxon>
        <taxon>Pseudomonadota</taxon>
        <taxon>Alphaproteobacteria</taxon>
        <taxon>Rhodobacterales</taxon>
        <taxon>Roseobacteraceae</taxon>
        <taxon>Palleronia</taxon>
    </lineage>
</organism>
<proteinExistence type="predicted"/>
<dbReference type="InterPro" id="IPR037165">
    <property type="entry name" value="AldOxase/xan_DH_Mopterin-bd_sf"/>
</dbReference>
<name>A0A1M6MDQ7_9RHOB</name>
<keyword evidence="4" id="KW-1185">Reference proteome</keyword>
<dbReference type="SUPFAM" id="SSF56003">
    <property type="entry name" value="Molybdenum cofactor-binding domain"/>
    <property type="match status" value="2"/>
</dbReference>
<dbReference type="InterPro" id="IPR000674">
    <property type="entry name" value="Ald_Oxase/Xan_DH_a/b"/>
</dbReference>
<keyword evidence="1" id="KW-1133">Transmembrane helix</keyword>
<dbReference type="InterPro" id="IPR052516">
    <property type="entry name" value="N-heterocyclic_Hydroxylase"/>
</dbReference>
<dbReference type="InterPro" id="IPR008274">
    <property type="entry name" value="AldOxase/xan_DH_MoCoBD1"/>
</dbReference>
<dbReference type="PANTHER" id="PTHR47495">
    <property type="entry name" value="ALDEHYDE DEHYDROGENASE"/>
    <property type="match status" value="1"/>
</dbReference>
<evidence type="ECO:0000256" key="1">
    <source>
        <dbReference type="SAM" id="Phobius"/>
    </source>
</evidence>
<evidence type="ECO:0000259" key="2">
    <source>
        <dbReference type="SMART" id="SM01008"/>
    </source>
</evidence>
<dbReference type="RefSeq" id="WP_073130689.1">
    <property type="nucleotide sequence ID" value="NZ_FQZA01000026.1"/>
</dbReference>
<dbReference type="AlphaFoldDB" id="A0A1M6MDQ7"/>
<sequence>MGRVKTIARRTFLIGSAAILGGVAFGVYYVSRPTDNPLLDGLAEGEAALTPFVKITPEGITLIVPRADVGQGIASTQAMLIAEELDIDPATATLDPGQPHQAYFNGTVAADGLSFPGWDEGFVAETVRDLMMNVARLSGSQFTGGSSSTADLHETLRQAGATARETLKAAAAARTGVARADPRTEDGQVVLPDGTRIPYTELATEAAAIEPVGVVALRPASEWTRLAKPYRRLDILAKSTGTQDYGIDVALRGMLHATVRANPGRGGDMAGYSADAALAVHGVRSVVEVNEGLAVIAENTWFAFQAAAALEVDWLLPDYPASSAEMWQVLDDAHVDDMRNSRLRDEGDVEAALEGATVVESEYRAPFLAHAALEPLNATVLVEDDKVTIWTATQVPHVVRDAAAEVTGIDAANVILHALPAGGSFGRRLDHDYVVQAIQIAASMPGTPIKTTWSREEDMTHDFPRPLHMARGRGAVADGRVLACDLDSISPSLAASWFGRVFIVPPGPDAMLVWGAFDQPYAIPNYRVTGYAAPPLMPVGSWRSPGACSNSFFHESFLSELIHTAGADPLEERLRLIDHADSRRVLEAVGEMSNWAGTDIGPGRGRGIAFAYTHGVPVAEVIDVTLTDRGIRIDEVWIAADCGTVFDPVNAEAQLTGAAIFGLGHAMNCELTYENYAVQQTNFHAFEGMRLHQTPQFHTRLLGLAERVRGLGEPATAPAAPALADAIFAATGQRPREMPFSKSVDFA</sequence>